<sequence length="1362" mass="149775">MPLLPVVSLVTWAGVRLAQRCARVSVARTLTWQNSLCFPPPPASKPTNLCDVRDVRPVWTAPNGSQGVALIPAVHHHVKRKRAVAAVSSQSPKTSSISTDQDGQGKTPDAGFGPNEWLVDEIYQQYLQDPNSVDRAWWDFFADYKPGKTTGDAPARPAETAAQAPSRPAPTSAAPAAQPQRTEPAKAQPAAQPADRPAAAKAPAQAAAPAKPAPAGAAPAKAAPAKGAEDAEKPAGPELVTLRGPSAAVAKNMSASLELPTATSVRAVPVKLLFDNRIVINNHLKRARGGKVSFTHLIGYAMVQAMKLMPSMNWSFAEKDGKPTLVKPEHVNLGLAIDLVKPNGDRQLVVAAIKKAETLTFFEFWQAYEDIVRRARANKLTMDDFTGVTCSLTNPGGIGTVHSVPRLMPGQSAIIGVGAMEYPAEFQGTSQDTLNRLGISKVMTLTSTYDHRVIQGAQSGEFLRVMHQLLLGENNFYDDIFEALRIPYEPVRWNQDIDVSHDDEVTKAARVFDLIHSYRVRGHVMADTDPLEYKQRKHPDLDIASHGLTLWDLEREFAVGGFAGKSMLRLREILGVLRDSYCRTTGIEYMHIQDPKQRKWIQDRVERPHSNPEREEQLRILRRLNAAEAFETFLQTKYVGQKRFSLEGGESVVPLLDAIIDSAAESRLDEAVIGMAHRGRLNVLANIVGKSYAQIFREFEGNLDPKSMHGSGDVKYHLGAEGTFTGLNGEQIKVSLTANPSHLEAVDPVVEGVARAKQDIIGKGGTDFTVLPIQLHGDAAFAGQGVVAETLNMSQLRGYRCGGTVHIVINNQVGFTAAPEAARSSMYCTDVARMIEAPIFHVNGDDPEAVVRVARLAFEFRQAFNKDVVIDLVCYRRRGHNESDNPSFTNPRMYNLIDKKRSVRKLYTESLIGRGDITMEEAEQALQDFQGQLEKVFSEVREAAVTPAPAEAPVPQAEFPVAVETAVSPEVVKRIAESQVNIPDRVTVHPRLLPQLQRRAAMVEDGTIDWGMGETLAIGSLLMEGTPVRLAGQDSRRGTFGQRHAVLIDQNTGEDYTPLLYLSEDQARFNVYDSLLSEYAAMGFEYGYSLARPEALVMWEAQFGDFVNGAQTVVDEFISSAEQKWNQTSGVTLLLPHGYEGQGPDHSSARIERFLQVCAQNSMTVAMPSLPSNYFHLLRWQVHNPHHKPLVVFTPKSMLRLKAAASRTEEFTTGGFRPVIGDVPVESGEVDPSQIRKVVFCSGKVYYDLDAERQKRGAKDTAIIRLERLYPLPGQEIQAEMAKYSAAEKFVWAQEEPANQGAWPFIALNLVDHLDLIIGSEPVPNADRLRRVSRPSSSSPAVGSAKRHQAEQQQLVTEVFDL</sequence>
<dbReference type="EMBL" id="VJYK02000057">
    <property type="protein sequence ID" value="MQS01782.1"/>
    <property type="molecule type" value="Genomic_DNA"/>
</dbReference>
<keyword evidence="16" id="KW-0460">Magnesium</keyword>
<name>A0A5P0YQQ7_9ACTN</name>
<feature type="compositionally biased region" description="Low complexity" evidence="29">
    <location>
        <begin position="153"/>
        <end position="226"/>
    </location>
</feature>
<keyword evidence="13 31" id="KW-0808">Transferase</keyword>
<comment type="pathway">
    <text evidence="4">Carbohydrate metabolism; tricarboxylic acid cycle; succinate from 2-oxoglutarate (transferase route): step 1/2.</text>
</comment>
<dbReference type="EC" id="2.2.1.5" evidence="9"/>
<dbReference type="PANTHER" id="PTHR23152">
    <property type="entry name" value="2-OXOGLUTARATE DEHYDROGENASE"/>
    <property type="match status" value="1"/>
</dbReference>
<dbReference type="GO" id="GO:0008683">
    <property type="term" value="F:2-oxoglutarate decarboxylase activity"/>
    <property type="evidence" value="ECO:0007669"/>
    <property type="project" value="UniProtKB-EC"/>
</dbReference>
<evidence type="ECO:0000256" key="14">
    <source>
        <dbReference type="ARBA" id="ARBA00022723"/>
    </source>
</evidence>
<proteinExistence type="inferred from homology"/>
<dbReference type="Pfam" id="PF02779">
    <property type="entry name" value="Transket_pyr"/>
    <property type="match status" value="1"/>
</dbReference>
<dbReference type="NCBIfam" id="NF008907">
    <property type="entry name" value="PRK12270.1"/>
    <property type="match status" value="1"/>
</dbReference>
<keyword evidence="17" id="KW-0560">Oxidoreductase</keyword>
<comment type="catalytic activity">
    <reaction evidence="28">
        <text>N(6)-[(R)-dihydrolipoyl]-L-lysyl-[protein] + succinyl-CoA = N(6)-[(R)-S(8)-succinyldihydrolipoyl]-L-lysyl-[protein] + CoA</text>
        <dbReference type="Rhea" id="RHEA:15213"/>
        <dbReference type="Rhea" id="RHEA-COMP:10475"/>
        <dbReference type="Rhea" id="RHEA-COMP:20092"/>
        <dbReference type="ChEBI" id="CHEBI:57287"/>
        <dbReference type="ChEBI" id="CHEBI:57292"/>
        <dbReference type="ChEBI" id="CHEBI:83100"/>
        <dbReference type="ChEBI" id="CHEBI:83120"/>
        <dbReference type="EC" id="2.3.1.61"/>
    </reaction>
</comment>
<dbReference type="CDD" id="cd02016">
    <property type="entry name" value="TPP_E1_OGDC_like"/>
    <property type="match status" value="1"/>
</dbReference>
<dbReference type="EC" id="1.2.4.2" evidence="7"/>
<comment type="caution">
    <text evidence="31">The sequence shown here is derived from an EMBL/GenBank/DDBJ whole genome shotgun (WGS) entry which is preliminary data.</text>
</comment>
<comment type="similarity">
    <text evidence="5">Belongs to the 2-oxoacid dehydrogenase family. Kgd subfamily.</text>
</comment>
<evidence type="ECO:0000256" key="4">
    <source>
        <dbReference type="ARBA" id="ARBA00005053"/>
    </source>
</evidence>
<evidence type="ECO:0000256" key="25">
    <source>
        <dbReference type="ARBA" id="ARBA00047721"/>
    </source>
</evidence>
<dbReference type="EC" id="4.1.1.71" evidence="6"/>
<evidence type="ECO:0000256" key="29">
    <source>
        <dbReference type="SAM" id="MobiDB-lite"/>
    </source>
</evidence>
<keyword evidence="19" id="KW-0511">Multifunctional enzyme</keyword>
<dbReference type="FunFam" id="3.30.559.10:FF:000011">
    <property type="entry name" value="2-oxoglutarate dehydrogenase E1 component"/>
    <property type="match status" value="1"/>
</dbReference>
<feature type="region of interest" description="Disordered" evidence="29">
    <location>
        <begin position="149"/>
        <end position="239"/>
    </location>
</feature>
<keyword evidence="31" id="KW-0456">Lyase</keyword>
<evidence type="ECO:0000256" key="12">
    <source>
        <dbReference type="ARBA" id="ARBA00022533"/>
    </source>
</evidence>
<evidence type="ECO:0000256" key="22">
    <source>
        <dbReference type="ARBA" id="ARBA00032625"/>
    </source>
</evidence>
<evidence type="ECO:0000256" key="11">
    <source>
        <dbReference type="ARBA" id="ARBA00022532"/>
    </source>
</evidence>
<dbReference type="InterPro" id="IPR031717">
    <property type="entry name" value="ODO-1/KGD_C"/>
</dbReference>
<evidence type="ECO:0000256" key="5">
    <source>
        <dbReference type="ARBA" id="ARBA00007702"/>
    </source>
</evidence>
<evidence type="ECO:0000256" key="20">
    <source>
        <dbReference type="ARBA" id="ARBA00029773"/>
    </source>
</evidence>
<dbReference type="InterPro" id="IPR001078">
    <property type="entry name" value="2-oxoacid_DH_actylTfrase"/>
</dbReference>
<keyword evidence="32" id="KW-1185">Reference proteome</keyword>
<evidence type="ECO:0000256" key="26">
    <source>
        <dbReference type="ARBA" id="ARBA00049135"/>
    </source>
</evidence>
<evidence type="ECO:0000256" key="10">
    <source>
        <dbReference type="ARBA" id="ARBA00020204"/>
    </source>
</evidence>
<evidence type="ECO:0000256" key="27">
    <source>
        <dbReference type="ARBA" id="ARBA00051911"/>
    </source>
</evidence>
<dbReference type="InterPro" id="IPR005475">
    <property type="entry name" value="Transketolase-like_Pyr-bd"/>
</dbReference>
<feature type="region of interest" description="Disordered" evidence="29">
    <location>
        <begin position="1328"/>
        <end position="1353"/>
    </location>
</feature>
<dbReference type="InterPro" id="IPR023213">
    <property type="entry name" value="CAT-like_dom_sf"/>
</dbReference>
<protein>
    <recommendedName>
        <fullName evidence="10">Multifunctional 2-oxoglutarate metabolism enzyme</fullName>
        <ecNumber evidence="7">1.2.4.2</ecNumber>
        <ecNumber evidence="9">2.2.1.5</ecNumber>
        <ecNumber evidence="8">2.3.1.61</ecNumber>
        <ecNumber evidence="6">4.1.1.71</ecNumber>
    </recommendedName>
    <alternativeName>
        <fullName evidence="20">2-hydroxy-3-oxoadipate synthase</fullName>
    </alternativeName>
    <alternativeName>
        <fullName evidence="21">2-oxoglutarate carboxy-lyase</fullName>
    </alternativeName>
    <alternativeName>
        <fullName evidence="23">2-oxoglutarate decarboxylase</fullName>
    </alternativeName>
    <alternativeName>
        <fullName evidence="22">Alpha-ketoglutarate decarboxylase</fullName>
    </alternativeName>
    <alternativeName>
        <fullName evidence="24">Alpha-ketoglutarate-glyoxylate carboligase</fullName>
    </alternativeName>
</protein>
<feature type="region of interest" description="Disordered" evidence="29">
    <location>
        <begin position="85"/>
        <end position="113"/>
    </location>
</feature>
<evidence type="ECO:0000256" key="9">
    <source>
        <dbReference type="ARBA" id="ARBA00013148"/>
    </source>
</evidence>
<keyword evidence="18" id="KW-0786">Thiamine pyrophosphate</keyword>
<evidence type="ECO:0000256" key="8">
    <source>
        <dbReference type="ARBA" id="ARBA00012945"/>
    </source>
</evidence>
<dbReference type="InterPro" id="IPR029061">
    <property type="entry name" value="THDP-binding"/>
</dbReference>
<comment type="pathway">
    <text evidence="3">Carbohydrate metabolism; tricarboxylic acid cycle; succinyl-CoA from 2-oxoglutarate (dehydrogenase route): step 1/1.</text>
</comment>
<evidence type="ECO:0000256" key="15">
    <source>
        <dbReference type="ARBA" id="ARBA00022793"/>
    </source>
</evidence>
<dbReference type="Gene3D" id="3.40.50.11610">
    <property type="entry name" value="Multifunctional 2-oxoglutarate metabolism enzyme, C-terminal domain"/>
    <property type="match status" value="1"/>
</dbReference>
<dbReference type="Gene3D" id="3.40.50.970">
    <property type="match status" value="1"/>
</dbReference>
<feature type="domain" description="Transketolase-like pyrimidine-binding" evidence="30">
    <location>
        <begin position="1008"/>
        <end position="1201"/>
    </location>
</feature>
<evidence type="ECO:0000256" key="18">
    <source>
        <dbReference type="ARBA" id="ARBA00023052"/>
    </source>
</evidence>
<dbReference type="Gene3D" id="1.10.287.1150">
    <property type="entry name" value="TPP helical domain"/>
    <property type="match status" value="1"/>
</dbReference>
<dbReference type="Gene3D" id="3.30.559.10">
    <property type="entry name" value="Chloramphenicol acetyltransferase-like domain"/>
    <property type="match status" value="1"/>
</dbReference>
<dbReference type="GO" id="GO:0030976">
    <property type="term" value="F:thiamine pyrophosphate binding"/>
    <property type="evidence" value="ECO:0007669"/>
    <property type="project" value="InterPro"/>
</dbReference>
<comment type="catalytic activity">
    <reaction evidence="26">
        <text>2-oxoglutarate + H(+) = succinate semialdehyde + CO2</text>
        <dbReference type="Rhea" id="RHEA:10524"/>
        <dbReference type="ChEBI" id="CHEBI:15378"/>
        <dbReference type="ChEBI" id="CHEBI:16526"/>
        <dbReference type="ChEBI" id="CHEBI:16810"/>
        <dbReference type="ChEBI" id="CHEBI:57706"/>
        <dbReference type="EC" id="4.1.1.71"/>
    </reaction>
</comment>
<dbReference type="Pfam" id="PF00198">
    <property type="entry name" value="2-oxoacid_dh"/>
    <property type="match status" value="1"/>
</dbReference>
<evidence type="ECO:0000256" key="23">
    <source>
        <dbReference type="ARBA" id="ARBA00032880"/>
    </source>
</evidence>
<dbReference type="EC" id="2.3.1.61" evidence="8"/>
<comment type="cofactor">
    <cofactor evidence="2">
        <name>thiamine diphosphate</name>
        <dbReference type="ChEBI" id="CHEBI:58937"/>
    </cofactor>
</comment>
<dbReference type="FunFam" id="3.40.50.11610:FF:000002">
    <property type="entry name" value="2-oxoglutarate dehydrogenase E1 component"/>
    <property type="match status" value="1"/>
</dbReference>
<dbReference type="PANTHER" id="PTHR23152:SF4">
    <property type="entry name" value="2-OXOADIPATE DEHYDROGENASE COMPLEX COMPONENT E1"/>
    <property type="match status" value="1"/>
</dbReference>
<evidence type="ECO:0000256" key="24">
    <source>
        <dbReference type="ARBA" id="ARBA00033243"/>
    </source>
</evidence>
<comment type="catalytic activity">
    <reaction evidence="25">
        <text>glyoxylate + 2-oxoglutarate + H(+) = 2-hydroxy-3-oxoadipate + CO2</text>
        <dbReference type="Rhea" id="RHEA:14341"/>
        <dbReference type="ChEBI" id="CHEBI:15378"/>
        <dbReference type="ChEBI" id="CHEBI:16526"/>
        <dbReference type="ChEBI" id="CHEBI:16810"/>
        <dbReference type="ChEBI" id="CHEBI:36655"/>
        <dbReference type="ChEBI" id="CHEBI:57712"/>
        <dbReference type="EC" id="2.2.1.5"/>
    </reaction>
</comment>
<dbReference type="InterPro" id="IPR011603">
    <property type="entry name" value="2oxoglutarate_DH_E1"/>
</dbReference>
<gene>
    <name evidence="31" type="ORF">FNX44_007840</name>
</gene>
<dbReference type="SMART" id="SM00861">
    <property type="entry name" value="Transket_pyr"/>
    <property type="match status" value="1"/>
</dbReference>
<dbReference type="GO" id="GO:0050439">
    <property type="term" value="F:2-hydroxy-3-oxoadipate synthase activity"/>
    <property type="evidence" value="ECO:0007669"/>
    <property type="project" value="UniProtKB-EC"/>
</dbReference>
<dbReference type="NCBIfam" id="TIGR00239">
    <property type="entry name" value="2oxo_dh_E1"/>
    <property type="match status" value="1"/>
</dbReference>
<evidence type="ECO:0000256" key="13">
    <source>
        <dbReference type="ARBA" id="ARBA00022679"/>
    </source>
</evidence>
<evidence type="ECO:0000256" key="17">
    <source>
        <dbReference type="ARBA" id="ARBA00023002"/>
    </source>
</evidence>
<organism evidence="31 32">
    <name type="scientific">Streptomyces alkaliterrae</name>
    <dbReference type="NCBI Taxonomy" id="2213162"/>
    <lineage>
        <taxon>Bacteria</taxon>
        <taxon>Bacillati</taxon>
        <taxon>Actinomycetota</taxon>
        <taxon>Actinomycetes</taxon>
        <taxon>Kitasatosporales</taxon>
        <taxon>Streptomycetaceae</taxon>
        <taxon>Streptomyces</taxon>
    </lineage>
</organism>
<dbReference type="GO" id="GO:0005829">
    <property type="term" value="C:cytosol"/>
    <property type="evidence" value="ECO:0007669"/>
    <property type="project" value="TreeGrafter"/>
</dbReference>
<dbReference type="NCBIfam" id="NF006914">
    <property type="entry name" value="PRK09404.1"/>
    <property type="match status" value="1"/>
</dbReference>
<dbReference type="GO" id="GO:0006099">
    <property type="term" value="P:tricarboxylic acid cycle"/>
    <property type="evidence" value="ECO:0007669"/>
    <property type="project" value="UniProtKB-UniPathway"/>
</dbReference>
<dbReference type="FunFam" id="3.40.50.970:FF:000018">
    <property type="entry name" value="2-oxoglutarate dehydrogenase E1 component"/>
    <property type="match status" value="1"/>
</dbReference>
<dbReference type="GO" id="GO:0004149">
    <property type="term" value="F:dihydrolipoyllysine-residue succinyltransferase activity"/>
    <property type="evidence" value="ECO:0007669"/>
    <property type="project" value="UniProtKB-EC"/>
</dbReference>
<accession>A0A5P0YQQ7</accession>
<dbReference type="Proteomes" id="UP000320857">
    <property type="component" value="Unassembled WGS sequence"/>
</dbReference>
<dbReference type="Pfam" id="PF16870">
    <property type="entry name" value="OxoGdeHyase_C"/>
    <property type="match status" value="1"/>
</dbReference>
<dbReference type="GO" id="GO:0004591">
    <property type="term" value="F:oxoglutarate dehydrogenase (succinyl-transferring) activity"/>
    <property type="evidence" value="ECO:0007669"/>
    <property type="project" value="UniProtKB-EC"/>
</dbReference>
<dbReference type="InterPro" id="IPR001017">
    <property type="entry name" value="DH_E1"/>
</dbReference>
<keyword evidence="14" id="KW-0479">Metal-binding</keyword>
<dbReference type="FunFam" id="1.10.287.1150:FF:000003">
    <property type="entry name" value="2-oxoglutarate dehydrogenase, E1 subunit"/>
    <property type="match status" value="1"/>
</dbReference>
<evidence type="ECO:0000256" key="19">
    <source>
        <dbReference type="ARBA" id="ARBA00023268"/>
    </source>
</evidence>
<dbReference type="UniPathway" id="UPA00223">
    <property type="reaction ID" value="UER00997"/>
</dbReference>
<evidence type="ECO:0000256" key="3">
    <source>
        <dbReference type="ARBA" id="ARBA00004813"/>
    </source>
</evidence>
<evidence type="ECO:0000256" key="6">
    <source>
        <dbReference type="ARBA" id="ARBA00012226"/>
    </source>
</evidence>
<keyword evidence="12" id="KW-0021">Allosteric enzyme</keyword>
<keyword evidence="11" id="KW-0816">Tricarboxylic acid cycle</keyword>
<dbReference type="SUPFAM" id="SSF52518">
    <property type="entry name" value="Thiamin diphosphate-binding fold (THDP-binding)"/>
    <property type="match status" value="2"/>
</dbReference>
<dbReference type="GO" id="GO:0045252">
    <property type="term" value="C:oxoglutarate dehydrogenase complex"/>
    <property type="evidence" value="ECO:0007669"/>
    <property type="project" value="TreeGrafter"/>
</dbReference>
<evidence type="ECO:0000313" key="32">
    <source>
        <dbReference type="Proteomes" id="UP000320857"/>
    </source>
</evidence>
<evidence type="ECO:0000256" key="21">
    <source>
        <dbReference type="ARBA" id="ARBA00030696"/>
    </source>
</evidence>
<evidence type="ECO:0000256" key="28">
    <source>
        <dbReference type="ARBA" id="ARBA00052761"/>
    </source>
</evidence>
<evidence type="ECO:0000256" key="2">
    <source>
        <dbReference type="ARBA" id="ARBA00001964"/>
    </source>
</evidence>
<dbReference type="Pfam" id="PF00676">
    <property type="entry name" value="E1_dh"/>
    <property type="match status" value="1"/>
</dbReference>
<evidence type="ECO:0000256" key="1">
    <source>
        <dbReference type="ARBA" id="ARBA00001946"/>
    </source>
</evidence>
<comment type="cofactor">
    <cofactor evidence="1">
        <name>Mg(2+)</name>
        <dbReference type="ChEBI" id="CHEBI:18420"/>
    </cofactor>
</comment>
<feature type="compositionally biased region" description="Low complexity" evidence="29">
    <location>
        <begin position="1334"/>
        <end position="1344"/>
    </location>
</feature>
<dbReference type="Pfam" id="PF16078">
    <property type="entry name" value="2-oxogl_dehyd_N"/>
    <property type="match status" value="1"/>
</dbReference>
<dbReference type="SUPFAM" id="SSF52777">
    <property type="entry name" value="CoA-dependent acyltransferases"/>
    <property type="match status" value="1"/>
</dbReference>
<dbReference type="GO" id="GO:0000287">
    <property type="term" value="F:magnesium ion binding"/>
    <property type="evidence" value="ECO:0007669"/>
    <property type="project" value="UniProtKB-ARBA"/>
</dbReference>
<dbReference type="InterPro" id="IPR032106">
    <property type="entry name" value="2-oxogl_dehyd_N"/>
</dbReference>
<evidence type="ECO:0000313" key="31">
    <source>
        <dbReference type="EMBL" id="MQS01782.1"/>
    </source>
</evidence>
<feature type="compositionally biased region" description="Low complexity" evidence="29">
    <location>
        <begin position="88"/>
        <end position="98"/>
    </location>
</feature>
<comment type="catalytic activity">
    <reaction evidence="27">
        <text>N(6)-[(R)-lipoyl]-L-lysyl-[protein] + 2-oxoglutarate + H(+) = N(6)-[(R)-S(8)-succinyldihydrolipoyl]-L-lysyl-[protein] + CO2</text>
        <dbReference type="Rhea" id="RHEA:12188"/>
        <dbReference type="Rhea" id="RHEA-COMP:10474"/>
        <dbReference type="Rhea" id="RHEA-COMP:20092"/>
        <dbReference type="ChEBI" id="CHEBI:15378"/>
        <dbReference type="ChEBI" id="CHEBI:16526"/>
        <dbReference type="ChEBI" id="CHEBI:16810"/>
        <dbReference type="ChEBI" id="CHEBI:83099"/>
        <dbReference type="ChEBI" id="CHEBI:83120"/>
        <dbReference type="EC" id="1.2.4.2"/>
    </reaction>
</comment>
<keyword evidence="15" id="KW-0210">Decarboxylase</keyword>
<evidence type="ECO:0000256" key="16">
    <source>
        <dbReference type="ARBA" id="ARBA00022842"/>
    </source>
</evidence>
<dbReference type="Gene3D" id="3.40.50.12470">
    <property type="match status" value="1"/>
</dbReference>
<dbReference type="InterPro" id="IPR042179">
    <property type="entry name" value="KGD_C_sf"/>
</dbReference>
<reference evidence="31 32" key="1">
    <citation type="submission" date="2019-10" db="EMBL/GenBank/DDBJ databases">
        <title>Streptomyces sp. nov., a novel actinobacterium isolated from alkaline environment.</title>
        <authorList>
            <person name="Golinska P."/>
        </authorList>
    </citation>
    <scope>NUCLEOTIDE SEQUENCE [LARGE SCALE GENOMIC DNA]</scope>
    <source>
        <strain evidence="31 32">OF1</strain>
    </source>
</reference>
<evidence type="ECO:0000259" key="30">
    <source>
        <dbReference type="SMART" id="SM00861"/>
    </source>
</evidence>
<evidence type="ECO:0000256" key="7">
    <source>
        <dbReference type="ARBA" id="ARBA00012280"/>
    </source>
</evidence>